<keyword evidence="2" id="KW-0328">Glycosyltransferase</keyword>
<protein>
    <recommendedName>
        <fullName evidence="5">Glycosyltransferase 2-like domain-containing protein</fullName>
    </recommendedName>
</protein>
<dbReference type="Gene3D" id="3.90.550.10">
    <property type="entry name" value="Spore Coat Polysaccharide Biosynthesis Protein SpsA, Chain A"/>
    <property type="match status" value="1"/>
</dbReference>
<evidence type="ECO:0000259" key="5">
    <source>
        <dbReference type="Pfam" id="PF00535"/>
    </source>
</evidence>
<sequence length="277" mass="31816">MKVSIIILHYKNVQDTFDCLRSIGKQIFNNDYIEVILVDNDEKSSLNDHISELEKLLKKITILTPTNNLGFAKGINLGLKKALEDKKTDYFLILNNDTVLPGDTLIKLIANDADIVSPVLKFKSAKGEWVYDYGGKINWWTGRTTHVESANKPINQSTNNPISFDLDYVSGCCMMVKRKVLETIGLLDERFFFYFEDVDFCLRAGKKGFKIRVDIDTVICHKLGSSIGRWSKRAIMYNLISNFKFIRKNLGVRQVTGLIYLFLLTLKIIYNRMVKHI</sequence>
<comment type="similarity">
    <text evidence="1">Belongs to the glycosyltransferase 2 family.</text>
</comment>
<keyword evidence="4" id="KW-0812">Transmembrane</keyword>
<keyword evidence="4" id="KW-1133">Transmembrane helix</keyword>
<gene>
    <name evidence="6" type="ORF">A3D03_06700</name>
</gene>
<evidence type="ECO:0000256" key="2">
    <source>
        <dbReference type="ARBA" id="ARBA00022676"/>
    </source>
</evidence>
<feature type="transmembrane region" description="Helical" evidence="4">
    <location>
        <begin position="250"/>
        <end position="270"/>
    </location>
</feature>
<evidence type="ECO:0000256" key="4">
    <source>
        <dbReference type="SAM" id="Phobius"/>
    </source>
</evidence>
<comment type="caution">
    <text evidence="6">The sequence shown here is derived from an EMBL/GenBank/DDBJ whole genome shotgun (WGS) entry which is preliminary data.</text>
</comment>
<dbReference type="SUPFAM" id="SSF53448">
    <property type="entry name" value="Nucleotide-diphospho-sugar transferases"/>
    <property type="match status" value="1"/>
</dbReference>
<dbReference type="PANTHER" id="PTHR43179">
    <property type="entry name" value="RHAMNOSYLTRANSFERASE WBBL"/>
    <property type="match status" value="1"/>
</dbReference>
<evidence type="ECO:0000256" key="3">
    <source>
        <dbReference type="ARBA" id="ARBA00022679"/>
    </source>
</evidence>
<dbReference type="EMBL" id="MFJN01000004">
    <property type="protein sequence ID" value="OGG22357.1"/>
    <property type="molecule type" value="Genomic_DNA"/>
</dbReference>
<dbReference type="AlphaFoldDB" id="A0A1F6ADI4"/>
<dbReference type="InterPro" id="IPR001173">
    <property type="entry name" value="Glyco_trans_2-like"/>
</dbReference>
<evidence type="ECO:0000256" key="1">
    <source>
        <dbReference type="ARBA" id="ARBA00006739"/>
    </source>
</evidence>
<feature type="domain" description="Glycosyltransferase 2-like" evidence="5">
    <location>
        <begin position="4"/>
        <end position="184"/>
    </location>
</feature>
<evidence type="ECO:0000313" key="6">
    <source>
        <dbReference type="EMBL" id="OGG22357.1"/>
    </source>
</evidence>
<proteinExistence type="inferred from homology"/>
<dbReference type="CDD" id="cd04186">
    <property type="entry name" value="GT_2_like_c"/>
    <property type="match status" value="1"/>
</dbReference>
<evidence type="ECO:0000313" key="7">
    <source>
        <dbReference type="Proteomes" id="UP000177092"/>
    </source>
</evidence>
<name>A0A1F6ADI4_9BACT</name>
<dbReference type="STRING" id="1798384.A3D03_06700"/>
<organism evidence="6 7">
    <name type="scientific">Candidatus Gottesmanbacteria bacterium RIFCSPHIGHO2_02_FULL_40_13</name>
    <dbReference type="NCBI Taxonomy" id="1798384"/>
    <lineage>
        <taxon>Bacteria</taxon>
        <taxon>Candidatus Gottesmaniibacteriota</taxon>
    </lineage>
</organism>
<dbReference type="Pfam" id="PF00535">
    <property type="entry name" value="Glycos_transf_2"/>
    <property type="match status" value="1"/>
</dbReference>
<keyword evidence="3" id="KW-0808">Transferase</keyword>
<dbReference type="InterPro" id="IPR029044">
    <property type="entry name" value="Nucleotide-diphossugar_trans"/>
</dbReference>
<dbReference type="PANTHER" id="PTHR43179:SF12">
    <property type="entry name" value="GALACTOFURANOSYLTRANSFERASE GLFT2"/>
    <property type="match status" value="1"/>
</dbReference>
<accession>A0A1F6ADI4</accession>
<dbReference type="GO" id="GO:0016757">
    <property type="term" value="F:glycosyltransferase activity"/>
    <property type="evidence" value="ECO:0007669"/>
    <property type="project" value="UniProtKB-KW"/>
</dbReference>
<dbReference type="Proteomes" id="UP000177092">
    <property type="component" value="Unassembled WGS sequence"/>
</dbReference>
<reference evidence="6 7" key="1">
    <citation type="journal article" date="2016" name="Nat. Commun.">
        <title>Thousands of microbial genomes shed light on interconnected biogeochemical processes in an aquifer system.</title>
        <authorList>
            <person name="Anantharaman K."/>
            <person name="Brown C.T."/>
            <person name="Hug L.A."/>
            <person name="Sharon I."/>
            <person name="Castelle C.J."/>
            <person name="Probst A.J."/>
            <person name="Thomas B.C."/>
            <person name="Singh A."/>
            <person name="Wilkins M.J."/>
            <person name="Karaoz U."/>
            <person name="Brodie E.L."/>
            <person name="Williams K.H."/>
            <person name="Hubbard S.S."/>
            <person name="Banfield J.F."/>
        </authorList>
    </citation>
    <scope>NUCLEOTIDE SEQUENCE [LARGE SCALE GENOMIC DNA]</scope>
</reference>
<keyword evidence="4" id="KW-0472">Membrane</keyword>